<comment type="caution">
    <text evidence="3">The sequence shown here is derived from an EMBL/GenBank/DDBJ whole genome shotgun (WGS) entry which is preliminary data.</text>
</comment>
<organism evidence="3 4">
    <name type="scientific">Myotis myotis</name>
    <name type="common">Greater mouse-eared bat</name>
    <name type="synonym">Vespertilio myotis</name>
    <dbReference type="NCBI Taxonomy" id="51298"/>
    <lineage>
        <taxon>Eukaryota</taxon>
        <taxon>Metazoa</taxon>
        <taxon>Chordata</taxon>
        <taxon>Craniata</taxon>
        <taxon>Vertebrata</taxon>
        <taxon>Euteleostomi</taxon>
        <taxon>Mammalia</taxon>
        <taxon>Eutheria</taxon>
        <taxon>Laurasiatheria</taxon>
        <taxon>Chiroptera</taxon>
        <taxon>Yangochiroptera</taxon>
        <taxon>Vespertilionidae</taxon>
        <taxon>Myotis</taxon>
    </lineage>
</organism>
<evidence type="ECO:0000313" key="4">
    <source>
        <dbReference type="Proteomes" id="UP000527355"/>
    </source>
</evidence>
<evidence type="ECO:0000313" key="3">
    <source>
        <dbReference type="EMBL" id="KAF6378034.1"/>
    </source>
</evidence>
<dbReference type="Pfam" id="PF15010">
    <property type="entry name" value="FAM131"/>
    <property type="match status" value="1"/>
</dbReference>
<proteinExistence type="inferred from homology"/>
<dbReference type="VEuPathDB" id="HostDB:GeneID_118677204"/>
<accession>A0A7J7ZV44</accession>
<feature type="compositionally biased region" description="Polar residues" evidence="2">
    <location>
        <begin position="306"/>
        <end position="316"/>
    </location>
</feature>
<name>A0A7J7ZV44_MYOMY</name>
<dbReference type="InterPro" id="IPR026782">
    <property type="entry name" value="FAM131"/>
</dbReference>
<dbReference type="AlphaFoldDB" id="A0A7J7ZV44"/>
<feature type="region of interest" description="Disordered" evidence="2">
    <location>
        <begin position="341"/>
        <end position="367"/>
    </location>
</feature>
<dbReference type="Proteomes" id="UP000527355">
    <property type="component" value="Unassembled WGS sequence"/>
</dbReference>
<feature type="region of interest" description="Disordered" evidence="2">
    <location>
        <begin position="301"/>
        <end position="328"/>
    </location>
</feature>
<dbReference type="PANTHER" id="PTHR15736">
    <property type="entry name" value="PROTEIN FAM131B-RELATED"/>
    <property type="match status" value="1"/>
</dbReference>
<feature type="compositionally biased region" description="Acidic residues" evidence="2">
    <location>
        <begin position="357"/>
        <end position="367"/>
    </location>
</feature>
<gene>
    <name evidence="3" type="ORF">mMyoMyo1_004791</name>
</gene>
<dbReference type="PANTHER" id="PTHR15736:SF4">
    <property type="entry name" value="PROTEIN FAM131A"/>
    <property type="match status" value="1"/>
</dbReference>
<reference evidence="3 4" key="1">
    <citation type="journal article" date="2020" name="Nature">
        <title>Six reference-quality genomes reveal evolution of bat adaptations.</title>
        <authorList>
            <person name="Jebb D."/>
            <person name="Huang Z."/>
            <person name="Pippel M."/>
            <person name="Hughes G.M."/>
            <person name="Lavrichenko K."/>
            <person name="Devanna P."/>
            <person name="Winkler S."/>
            <person name="Jermiin L.S."/>
            <person name="Skirmuntt E.C."/>
            <person name="Katzourakis A."/>
            <person name="Burkitt-Gray L."/>
            <person name="Ray D.A."/>
            <person name="Sullivan K.A.M."/>
            <person name="Roscito J.G."/>
            <person name="Kirilenko B.M."/>
            <person name="Davalos L.M."/>
            <person name="Corthals A.P."/>
            <person name="Power M.L."/>
            <person name="Jones G."/>
            <person name="Ransome R.D."/>
            <person name="Dechmann D.K.N."/>
            <person name="Locatelli A.G."/>
            <person name="Puechmaille S.J."/>
            <person name="Fedrigo O."/>
            <person name="Jarvis E.D."/>
            <person name="Hiller M."/>
            <person name="Vernes S.C."/>
            <person name="Myers E.W."/>
            <person name="Teeling E.C."/>
        </authorList>
    </citation>
    <scope>NUCLEOTIDE SEQUENCE [LARGE SCALE GENOMIC DNA]</scope>
    <source>
        <strain evidence="3">MMyoMyo1</strain>
        <tissue evidence="3">Flight muscle</tissue>
    </source>
</reference>
<protein>
    <submittedName>
        <fullName evidence="3">Family with sequence similarity 131 member A</fullName>
    </submittedName>
</protein>
<evidence type="ECO:0000256" key="2">
    <source>
        <dbReference type="SAM" id="MobiDB-lite"/>
    </source>
</evidence>
<comment type="similarity">
    <text evidence="1">Belongs to the FAM131 family.</text>
</comment>
<sequence length="367" mass="39494">MPMISVLGKMFLWQREGPGGRWTCQTSRRVASDPAWAVEWIELPRGLSLSSLGSARTLRGWSRSSRPSSSSVDSQDLPEVNVGDTVAMLPKSRRALTIQEIAALARSSLHGISQVVKDHVTKPTAMAQGRVAHLIEWKGWSKPSDSPAALESAFSSYSDLSEGEQEARFAAGVAEQFAIAEAKLRAWSSVDGEDSTDESYDEDFAGGTDSDMAGQLPLGPHLQDLFTGHRFSRPVRQGSVEPESDCSQTVSPDTLCSSLCSLEDGLLGSPAHLASQLLGEELLLAKLPPSRESAFRSLGPLEAQDSPYNSPLTESCLSPAEVEPAPCEDCQPLCPPVGSWERQRQASDVASSGVVSLEEDEVEPEEQ</sequence>
<dbReference type="EMBL" id="JABWUV010000002">
    <property type="protein sequence ID" value="KAF6378034.1"/>
    <property type="molecule type" value="Genomic_DNA"/>
</dbReference>
<keyword evidence="4" id="KW-1185">Reference proteome</keyword>
<dbReference type="OrthoDB" id="8903525at2759"/>
<evidence type="ECO:0000256" key="1">
    <source>
        <dbReference type="ARBA" id="ARBA00010635"/>
    </source>
</evidence>